<dbReference type="SUPFAM" id="SSF50998">
    <property type="entry name" value="Quinoprotein alcohol dehydrogenase-like"/>
    <property type="match status" value="1"/>
</dbReference>
<evidence type="ECO:0000256" key="2">
    <source>
        <dbReference type="ARBA" id="ARBA00022737"/>
    </source>
</evidence>
<feature type="domain" description="Peptidase C14 caspase" evidence="4">
    <location>
        <begin position="15"/>
        <end position="147"/>
    </location>
</feature>
<proteinExistence type="predicted"/>
<dbReference type="Proteomes" id="UP001596012">
    <property type="component" value="Unassembled WGS sequence"/>
</dbReference>
<dbReference type="SUPFAM" id="SSF101908">
    <property type="entry name" value="Putative isomerase YbhE"/>
    <property type="match status" value="1"/>
</dbReference>
<gene>
    <name evidence="5" type="ORF">ACFPH6_32375</name>
</gene>
<evidence type="ECO:0000256" key="1">
    <source>
        <dbReference type="ARBA" id="ARBA00022574"/>
    </source>
</evidence>
<dbReference type="InterPro" id="IPR011047">
    <property type="entry name" value="Quinoprotein_ADH-like_sf"/>
</dbReference>
<dbReference type="PANTHER" id="PTHR44019:SF8">
    <property type="entry name" value="POC1 CENTRIOLAR PROTEIN HOMOLOG"/>
    <property type="match status" value="1"/>
</dbReference>
<dbReference type="PANTHER" id="PTHR44019">
    <property type="entry name" value="WD REPEAT-CONTAINING PROTEIN 55"/>
    <property type="match status" value="1"/>
</dbReference>
<dbReference type="Gene3D" id="3.40.50.1460">
    <property type="match status" value="1"/>
</dbReference>
<organism evidence="5 6">
    <name type="scientific">Streptomyces xiangluensis</name>
    <dbReference type="NCBI Taxonomy" id="2665720"/>
    <lineage>
        <taxon>Bacteria</taxon>
        <taxon>Bacillati</taxon>
        <taxon>Actinomycetota</taxon>
        <taxon>Actinomycetes</taxon>
        <taxon>Kitasatosporales</taxon>
        <taxon>Streptomycetaceae</taxon>
        <taxon>Streptomyces</taxon>
    </lineage>
</organism>
<accession>A0ABV8YWS1</accession>
<feature type="region of interest" description="Disordered" evidence="3">
    <location>
        <begin position="247"/>
        <end position="274"/>
    </location>
</feature>
<protein>
    <submittedName>
        <fullName evidence="5">Caspase family protein</fullName>
    </submittedName>
</protein>
<evidence type="ECO:0000259" key="4">
    <source>
        <dbReference type="Pfam" id="PF00656"/>
    </source>
</evidence>
<evidence type="ECO:0000313" key="5">
    <source>
        <dbReference type="EMBL" id="MFC4469164.1"/>
    </source>
</evidence>
<dbReference type="Gene3D" id="2.130.10.10">
    <property type="entry name" value="YVTN repeat-like/Quinoprotein amine dehydrogenase"/>
    <property type="match status" value="2"/>
</dbReference>
<dbReference type="RefSeq" id="WP_386347695.1">
    <property type="nucleotide sequence ID" value="NZ_JBHSFG010000058.1"/>
</dbReference>
<evidence type="ECO:0000256" key="3">
    <source>
        <dbReference type="SAM" id="MobiDB-lite"/>
    </source>
</evidence>
<keyword evidence="1" id="KW-0853">WD repeat</keyword>
<name>A0ABV8YWS1_9ACTN</name>
<sequence>MTTSTEPPQRRHRLVLLGGHRYQSDHLDDLPSVTEDFRTVTRLFTRELRYPYEIALPRLKTYTKPDTVRRTLSTWSKRLDPDDVVTVYFSGHALPAPGRLYLALRNTDPEELVSTALPAEDLVRAVLEPGDVQHLLIILDACHAGAGAADIVKAAQALGDGAPLGSQTAQVTVLGRTGSREPADPTPAFTELLRDAVRSPASGGRQAPWLSAGSIVNYITAHMPDQELGSPILLSGIQRSECVALPNPRHTAEPEAPLPASRSRRGVRPRSRAPKRPLFLGRVTAVTAVREWHDSVSGETAGCVVTGGIGSGKSALLAHLGTPIDAHGMDVEALTRAVGEAAGLNASDPKDLVKRLPQAGHCEVWIDSLDEAADPKAVNQLLIQPILQGAGLVHHLRLLVGVRPIHVPVAPEHRRLVVVDLDNHPYRDPAALAEYAATLINADIDDPRVKAVVSEAEGTSFLVARHLAPSVAEPASEGVPSVPGAGDSLPLATALRAELERQSRRPGAPAYEDLLHLLRPLAYAGGKGMPWGHWLACASALSGSSYSDEDLQRLVDTTGDLLHEDLDGEGQSVYRPYHRALADFLRAGQAEPATATLISDALLQRVPRDPVTGRPDWSRADAYIRTHLATHAAGGRLAELIDDPDFLIAAHAPSVSRALRQSPTRPAAADAFRLAYHHLHGISSTGEQAAYLQLAALSLNQGRLARQIAERSADHNCGWKPLWAQLARPDHRLVLDTGCSRIGGLALTAVDGEPVAVTGGDDGFLKAWELIDGERKFEIKAHAHKIDEVLSAIVDGAPTVISAGPDAVRVWDLHHGRLISEFPASRGTERARIAVGNVDGRTLVASVDAYDDIWAWDPTDGGALKSFELPPQDEQNDSRWRNAVAGLVLGRAEDRTLVAAMTARGALYCWDYHTGDLVHAGDPSDRPHTFMSVAGSGASGPAALLFGDAGYPWKLWSPDLEAATPQKLPIRRPEGVSIHSSPDSTLLTAVHGGLFEVWDLARRTVVAKADFSGNYCLETALHRDGHHCFGAVAGDDGRVRVYDLSSEDRQVRDPGTERTATRAVAVGFDGARAVAAVSAGATRLVDLHSGASLLSFPRASDMVMHVRFGEADGQRVLVEADARGFVRVWDAETGQPVSDWHTGHSWSLGMAVGRLSGRGIVLTGGEGPTVPVRDLVTGEEVAQLHAEPFRQVTKLQVVHAAAQTFAVVGGNGRYASVWDLGSMQQVAQLDSDLDAGSAVVQHGEWDRMVMIDRHGCPGYVDVRTGTHERWQGPPLENLGLRTPLAVASTPYGDVALVGRDNGEISVHRKTGTSASSVRFDHPVEALDALWDHGSARILAVVGTPEGSACVSFPVDLP</sequence>
<keyword evidence="2" id="KW-0677">Repeat</keyword>
<dbReference type="InterPro" id="IPR001680">
    <property type="entry name" value="WD40_rpt"/>
</dbReference>
<reference evidence="6" key="1">
    <citation type="journal article" date="2019" name="Int. J. Syst. Evol. Microbiol.">
        <title>The Global Catalogue of Microorganisms (GCM) 10K type strain sequencing project: providing services to taxonomists for standard genome sequencing and annotation.</title>
        <authorList>
            <consortium name="The Broad Institute Genomics Platform"/>
            <consortium name="The Broad Institute Genome Sequencing Center for Infectious Disease"/>
            <person name="Wu L."/>
            <person name="Ma J."/>
        </authorList>
    </citation>
    <scope>NUCLEOTIDE SEQUENCE [LARGE SCALE GENOMIC DNA]</scope>
    <source>
        <strain evidence="6">DT43</strain>
    </source>
</reference>
<dbReference type="InterPro" id="IPR011600">
    <property type="entry name" value="Pept_C14_caspase"/>
</dbReference>
<evidence type="ECO:0000313" key="6">
    <source>
        <dbReference type="Proteomes" id="UP001596012"/>
    </source>
</evidence>
<dbReference type="InterPro" id="IPR050505">
    <property type="entry name" value="WDR55/POC1"/>
</dbReference>
<keyword evidence="6" id="KW-1185">Reference proteome</keyword>
<dbReference type="SMART" id="SM00320">
    <property type="entry name" value="WD40"/>
    <property type="match status" value="5"/>
</dbReference>
<feature type="compositionally biased region" description="Basic residues" evidence="3">
    <location>
        <begin position="262"/>
        <end position="274"/>
    </location>
</feature>
<dbReference type="EMBL" id="JBHSFG010000058">
    <property type="protein sequence ID" value="MFC4469164.1"/>
    <property type="molecule type" value="Genomic_DNA"/>
</dbReference>
<dbReference type="Pfam" id="PF00656">
    <property type="entry name" value="Peptidase_C14"/>
    <property type="match status" value="1"/>
</dbReference>
<comment type="caution">
    <text evidence="5">The sequence shown here is derived from an EMBL/GenBank/DDBJ whole genome shotgun (WGS) entry which is preliminary data.</text>
</comment>
<dbReference type="InterPro" id="IPR015943">
    <property type="entry name" value="WD40/YVTN_repeat-like_dom_sf"/>
</dbReference>